<dbReference type="PANTHER" id="PTHR30093">
    <property type="entry name" value="GENERAL SECRETION PATHWAY PROTEIN G"/>
    <property type="match status" value="1"/>
</dbReference>
<dbReference type="Proteomes" id="UP000748752">
    <property type="component" value="Unassembled WGS sequence"/>
</dbReference>
<feature type="compositionally biased region" description="Basic and acidic residues" evidence="1">
    <location>
        <begin position="28"/>
        <end position="38"/>
    </location>
</feature>
<keyword evidence="2" id="KW-1133">Transmembrane helix</keyword>
<evidence type="ECO:0000256" key="1">
    <source>
        <dbReference type="SAM" id="MobiDB-lite"/>
    </source>
</evidence>
<dbReference type="PROSITE" id="PS00409">
    <property type="entry name" value="PROKAR_NTER_METHYL"/>
    <property type="match status" value="1"/>
</dbReference>
<feature type="compositionally biased region" description="Low complexity" evidence="1">
    <location>
        <begin position="10"/>
        <end position="24"/>
    </location>
</feature>
<dbReference type="Pfam" id="PF07963">
    <property type="entry name" value="N_methyl"/>
    <property type="match status" value="1"/>
</dbReference>
<evidence type="ECO:0000256" key="2">
    <source>
        <dbReference type="SAM" id="Phobius"/>
    </source>
</evidence>
<evidence type="ECO:0000313" key="3">
    <source>
        <dbReference type="EMBL" id="MBK1631480.1"/>
    </source>
</evidence>
<gene>
    <name evidence="3" type="ORF">CKO31_12150</name>
</gene>
<sequence length="192" mass="20186">MAGGPGCSWSSRNRSSRVAVSANVPRTARADDGPAGRTRDHQGFSLIELLVVVAMVGILAAVAYPSYQEQVRSARRSEVQAELMRLAHFMERIYTETGCYNPGADNVCGTGDDAAPAIATGADHYSVSFPGGVAANAFTLQATPTGPQAGDGVLQIDELGQKFWDENGDEGTDALGLEAPSPEAKDLDWSRG</sequence>
<keyword evidence="2" id="KW-0472">Membrane</keyword>
<organism evidence="3 4">
    <name type="scientific">Thiohalocapsa halophila</name>
    <dbReference type="NCBI Taxonomy" id="69359"/>
    <lineage>
        <taxon>Bacteria</taxon>
        <taxon>Pseudomonadati</taxon>
        <taxon>Pseudomonadota</taxon>
        <taxon>Gammaproteobacteria</taxon>
        <taxon>Chromatiales</taxon>
        <taxon>Chromatiaceae</taxon>
        <taxon>Thiohalocapsa</taxon>
    </lineage>
</organism>
<feature type="region of interest" description="Disordered" evidence="1">
    <location>
        <begin position="164"/>
        <end position="192"/>
    </location>
</feature>
<feature type="compositionally biased region" description="Basic and acidic residues" evidence="1">
    <location>
        <begin position="183"/>
        <end position="192"/>
    </location>
</feature>
<dbReference type="Gene3D" id="3.30.700.10">
    <property type="entry name" value="Glycoprotein, Type 4 Pilin"/>
    <property type="match status" value="1"/>
</dbReference>
<evidence type="ECO:0008006" key="5">
    <source>
        <dbReference type="Google" id="ProtNLM"/>
    </source>
</evidence>
<feature type="region of interest" description="Disordered" evidence="1">
    <location>
        <begin position="1"/>
        <end position="38"/>
    </location>
</feature>
<dbReference type="Pfam" id="PF16732">
    <property type="entry name" value="ComP_DUS"/>
    <property type="match status" value="1"/>
</dbReference>
<proteinExistence type="predicted"/>
<dbReference type="InterPro" id="IPR012902">
    <property type="entry name" value="N_methyl_site"/>
</dbReference>
<dbReference type="SUPFAM" id="SSF54523">
    <property type="entry name" value="Pili subunits"/>
    <property type="match status" value="1"/>
</dbReference>
<dbReference type="NCBIfam" id="TIGR02532">
    <property type="entry name" value="IV_pilin_GFxxxE"/>
    <property type="match status" value="1"/>
</dbReference>
<comment type="caution">
    <text evidence="3">The sequence shown here is derived from an EMBL/GenBank/DDBJ whole genome shotgun (WGS) entry which is preliminary data.</text>
</comment>
<name>A0ABS1CHX6_9GAMM</name>
<protein>
    <recommendedName>
        <fullName evidence="5">Prepilin-type N-terminal cleavage/methylation domain-containing protein</fullName>
    </recommendedName>
</protein>
<reference evidence="3 4" key="1">
    <citation type="journal article" date="2020" name="Microorganisms">
        <title>Osmotic Adaptation and Compatible Solute Biosynthesis of Phototrophic Bacteria as Revealed from Genome Analyses.</title>
        <authorList>
            <person name="Imhoff J.F."/>
            <person name="Rahn T."/>
            <person name="Kunzel S."/>
            <person name="Keller A."/>
            <person name="Neulinger S.C."/>
        </authorList>
    </citation>
    <scope>NUCLEOTIDE SEQUENCE [LARGE SCALE GENOMIC DNA]</scope>
    <source>
        <strain evidence="3 4">DSM 6210</strain>
    </source>
</reference>
<keyword evidence="4" id="KW-1185">Reference proteome</keyword>
<dbReference type="PANTHER" id="PTHR30093:SF47">
    <property type="entry name" value="TYPE IV PILUS NON-CORE MINOR PILIN PILE"/>
    <property type="match status" value="1"/>
</dbReference>
<feature type="transmembrane region" description="Helical" evidence="2">
    <location>
        <begin position="46"/>
        <end position="67"/>
    </location>
</feature>
<accession>A0ABS1CHX6</accession>
<evidence type="ECO:0000313" key="4">
    <source>
        <dbReference type="Proteomes" id="UP000748752"/>
    </source>
</evidence>
<dbReference type="EMBL" id="NRRV01000026">
    <property type="protein sequence ID" value="MBK1631480.1"/>
    <property type="molecule type" value="Genomic_DNA"/>
</dbReference>
<dbReference type="InterPro" id="IPR045584">
    <property type="entry name" value="Pilin-like"/>
</dbReference>
<keyword evidence="2" id="KW-0812">Transmembrane</keyword>
<dbReference type="InterPro" id="IPR031982">
    <property type="entry name" value="PilE-like"/>
</dbReference>